<proteinExistence type="predicted"/>
<dbReference type="EMBL" id="JACBKZ010000007">
    <property type="protein sequence ID" value="KAF5945703.1"/>
    <property type="molecule type" value="Genomic_DNA"/>
</dbReference>
<evidence type="ECO:0000256" key="1">
    <source>
        <dbReference type="ARBA" id="ARBA00023002"/>
    </source>
</evidence>
<dbReference type="AlphaFoldDB" id="A0A7J7GY48"/>
<reference evidence="3 4" key="2">
    <citation type="submission" date="2020-07" db="EMBL/GenBank/DDBJ databases">
        <title>Genome assembly of wild tea tree DASZ reveals pedigree and selection history of tea varieties.</title>
        <authorList>
            <person name="Zhang W."/>
        </authorList>
    </citation>
    <scope>NUCLEOTIDE SEQUENCE [LARGE SCALE GENOMIC DNA]</scope>
    <source>
        <strain evidence="4">cv. G240</strain>
        <tissue evidence="3">Leaf</tissue>
    </source>
</reference>
<protein>
    <submittedName>
        <fullName evidence="3">Uncharacterized protein</fullName>
    </submittedName>
</protein>
<dbReference type="GO" id="GO:0005506">
    <property type="term" value="F:iron ion binding"/>
    <property type="evidence" value="ECO:0007669"/>
    <property type="project" value="InterPro"/>
</dbReference>
<reference evidence="4" key="1">
    <citation type="journal article" date="2020" name="Nat. Commun.">
        <title>Genome assembly of wild tea tree DASZ reveals pedigree and selection history of tea varieties.</title>
        <authorList>
            <person name="Zhang W."/>
            <person name="Zhang Y."/>
            <person name="Qiu H."/>
            <person name="Guo Y."/>
            <person name="Wan H."/>
            <person name="Zhang X."/>
            <person name="Scossa F."/>
            <person name="Alseekh S."/>
            <person name="Zhang Q."/>
            <person name="Wang P."/>
            <person name="Xu L."/>
            <person name="Schmidt M.H."/>
            <person name="Jia X."/>
            <person name="Li D."/>
            <person name="Zhu A."/>
            <person name="Guo F."/>
            <person name="Chen W."/>
            <person name="Ni D."/>
            <person name="Usadel B."/>
            <person name="Fernie A.R."/>
            <person name="Wen W."/>
        </authorList>
    </citation>
    <scope>NUCLEOTIDE SEQUENCE [LARGE SCALE GENOMIC DNA]</scope>
    <source>
        <strain evidence="4">cv. G240</strain>
    </source>
</reference>
<accession>A0A7J7GY48</accession>
<dbReference type="GO" id="GO:0004497">
    <property type="term" value="F:monooxygenase activity"/>
    <property type="evidence" value="ECO:0007669"/>
    <property type="project" value="InterPro"/>
</dbReference>
<keyword evidence="1" id="KW-0560">Oxidoreductase</keyword>
<evidence type="ECO:0000313" key="3">
    <source>
        <dbReference type="EMBL" id="KAF5945703.1"/>
    </source>
</evidence>
<dbReference type="InterPro" id="IPR001128">
    <property type="entry name" value="Cyt_P450"/>
</dbReference>
<dbReference type="SUPFAM" id="SSF48264">
    <property type="entry name" value="Cytochrome P450"/>
    <property type="match status" value="1"/>
</dbReference>
<dbReference type="InterPro" id="IPR002401">
    <property type="entry name" value="Cyt_P450_E_grp-I"/>
</dbReference>
<evidence type="ECO:0000256" key="2">
    <source>
        <dbReference type="SAM" id="SignalP"/>
    </source>
</evidence>
<feature type="chain" id="PRO_5029464094" evidence="2">
    <location>
        <begin position="20"/>
        <end position="206"/>
    </location>
</feature>
<organism evidence="3 4">
    <name type="scientific">Camellia sinensis</name>
    <name type="common">Tea plant</name>
    <name type="synonym">Thea sinensis</name>
    <dbReference type="NCBI Taxonomy" id="4442"/>
    <lineage>
        <taxon>Eukaryota</taxon>
        <taxon>Viridiplantae</taxon>
        <taxon>Streptophyta</taxon>
        <taxon>Embryophyta</taxon>
        <taxon>Tracheophyta</taxon>
        <taxon>Spermatophyta</taxon>
        <taxon>Magnoliopsida</taxon>
        <taxon>eudicotyledons</taxon>
        <taxon>Gunneridae</taxon>
        <taxon>Pentapetalae</taxon>
        <taxon>asterids</taxon>
        <taxon>Ericales</taxon>
        <taxon>Theaceae</taxon>
        <taxon>Camellia</taxon>
    </lineage>
</organism>
<dbReference type="InterPro" id="IPR036396">
    <property type="entry name" value="Cyt_P450_sf"/>
</dbReference>
<dbReference type="PANTHER" id="PTHR24299:SF59">
    <property type="entry name" value="CYTOCHROME P450 SUPERFAMILY PROTEIN"/>
    <property type="match status" value="1"/>
</dbReference>
<keyword evidence="2" id="KW-0732">Signal</keyword>
<comment type="caution">
    <text evidence="3">The sequence shown here is derived from an EMBL/GenBank/DDBJ whole genome shotgun (WGS) entry which is preliminary data.</text>
</comment>
<gene>
    <name evidence="3" type="ORF">HYC85_015931</name>
</gene>
<evidence type="ECO:0000313" key="4">
    <source>
        <dbReference type="Proteomes" id="UP000593564"/>
    </source>
</evidence>
<keyword evidence="4" id="KW-1185">Reference proteome</keyword>
<sequence>MDFLTSALYLLLALTSIRAVFSLLRGTKKCPKVPPGPVPLPVIENLLKLGDKPNQSLAELAKTHGPIVSLKLGRVTVVVISSPAMAKEVLQKQDLAFSNRSIPNALHAHEQYKYSVVWLLVSNRWRSLRKILNSNIFSGNSLCWNNLLCLSPIPIDEFLTNSLANPLKVLLLPTSSEFLRTFLASLYDLLVLSPQERGLASLQPPQ</sequence>
<dbReference type="GO" id="GO:0020037">
    <property type="term" value="F:heme binding"/>
    <property type="evidence" value="ECO:0007669"/>
    <property type="project" value="InterPro"/>
</dbReference>
<dbReference type="GO" id="GO:0016705">
    <property type="term" value="F:oxidoreductase activity, acting on paired donors, with incorporation or reduction of molecular oxygen"/>
    <property type="evidence" value="ECO:0007669"/>
    <property type="project" value="InterPro"/>
</dbReference>
<feature type="signal peptide" evidence="2">
    <location>
        <begin position="1"/>
        <end position="19"/>
    </location>
</feature>
<name>A0A7J7GY48_CAMSI</name>
<dbReference type="Proteomes" id="UP000593564">
    <property type="component" value="Unassembled WGS sequence"/>
</dbReference>
<dbReference type="Gene3D" id="1.10.630.10">
    <property type="entry name" value="Cytochrome P450"/>
    <property type="match status" value="1"/>
</dbReference>
<dbReference type="Pfam" id="PF00067">
    <property type="entry name" value="p450"/>
    <property type="match status" value="1"/>
</dbReference>
<dbReference type="PANTHER" id="PTHR24299">
    <property type="entry name" value="CYTOCHROME P450 FAMILY 1"/>
    <property type="match status" value="1"/>
</dbReference>
<dbReference type="PRINTS" id="PR00463">
    <property type="entry name" value="EP450I"/>
</dbReference>